<evidence type="ECO:0008006" key="4">
    <source>
        <dbReference type="Google" id="ProtNLM"/>
    </source>
</evidence>
<feature type="chain" id="PRO_5045150579" description="DUF4890 domain-containing protein" evidence="1">
    <location>
        <begin position="20"/>
        <end position="179"/>
    </location>
</feature>
<dbReference type="Proteomes" id="UP001163328">
    <property type="component" value="Chromosome"/>
</dbReference>
<accession>A0ABY6LYT0</accession>
<name>A0ABY6LYT0_9FLAO</name>
<evidence type="ECO:0000313" key="3">
    <source>
        <dbReference type="Proteomes" id="UP001163328"/>
    </source>
</evidence>
<evidence type="ECO:0000313" key="2">
    <source>
        <dbReference type="EMBL" id="UYW00564.1"/>
    </source>
</evidence>
<organism evidence="2 3">
    <name type="scientific">Flavobacterium agricola</name>
    <dbReference type="NCBI Taxonomy" id="2870839"/>
    <lineage>
        <taxon>Bacteria</taxon>
        <taxon>Pseudomonadati</taxon>
        <taxon>Bacteroidota</taxon>
        <taxon>Flavobacteriia</taxon>
        <taxon>Flavobacteriales</taxon>
        <taxon>Flavobacteriaceae</taxon>
        <taxon>Flavobacterium</taxon>
    </lineage>
</organism>
<keyword evidence="1" id="KW-0732">Signal</keyword>
<dbReference type="RefSeq" id="WP_264432432.1">
    <property type="nucleotide sequence ID" value="NZ_CP081495.1"/>
</dbReference>
<sequence>MKRIIVLAAIALFSFEMNAQEVKTEVVQKEKTEKTRAIKAKRAKIADSKRNHAVNRKQNIKLTAEQRNDLRVKQLTLALNLSDKQQNKVAELNAKTFNQDTKFVRGKKLTNDEVYNLKAERLDKQIAYKRGMKKILSKNQFAQWENMNKENSARYRQLKHKNNRNFAHKPKTENNRNRM</sequence>
<proteinExistence type="predicted"/>
<evidence type="ECO:0000256" key="1">
    <source>
        <dbReference type="SAM" id="SignalP"/>
    </source>
</evidence>
<protein>
    <recommendedName>
        <fullName evidence="4">DUF4890 domain-containing protein</fullName>
    </recommendedName>
</protein>
<keyword evidence="3" id="KW-1185">Reference proteome</keyword>
<gene>
    <name evidence="2" type="ORF">K5I29_08400</name>
</gene>
<feature type="signal peptide" evidence="1">
    <location>
        <begin position="1"/>
        <end position="19"/>
    </location>
</feature>
<reference evidence="2" key="1">
    <citation type="submission" date="2021-08" db="EMBL/GenBank/DDBJ databases">
        <title>Flavobacterium sp. strain CC-SYL302.</title>
        <authorList>
            <person name="Lin S.-Y."/>
            <person name="Lee T.-H."/>
            <person name="Young C.-C."/>
        </authorList>
    </citation>
    <scope>NUCLEOTIDE SEQUENCE</scope>
    <source>
        <strain evidence="2">CC-SYL302</strain>
    </source>
</reference>
<dbReference type="EMBL" id="CP081495">
    <property type="protein sequence ID" value="UYW00564.1"/>
    <property type="molecule type" value="Genomic_DNA"/>
</dbReference>